<proteinExistence type="inferred from homology"/>
<dbReference type="GO" id="GO:0015288">
    <property type="term" value="F:porin activity"/>
    <property type="evidence" value="ECO:0007669"/>
    <property type="project" value="TreeGrafter"/>
</dbReference>
<dbReference type="Pfam" id="PF02321">
    <property type="entry name" value="OEP"/>
    <property type="match status" value="1"/>
</dbReference>
<evidence type="ECO:0000256" key="5">
    <source>
        <dbReference type="ARBA" id="ARBA00022692"/>
    </source>
</evidence>
<evidence type="ECO:0000256" key="8">
    <source>
        <dbReference type="SAM" id="Coils"/>
    </source>
</evidence>
<evidence type="ECO:0000313" key="10">
    <source>
        <dbReference type="EMBL" id="TDY00091.1"/>
    </source>
</evidence>
<organism evidence="10 11">
    <name type="scientific">Thiohalophilus thiocyanatoxydans</name>
    <dbReference type="NCBI Taxonomy" id="381308"/>
    <lineage>
        <taxon>Bacteria</taxon>
        <taxon>Pseudomonadati</taxon>
        <taxon>Pseudomonadota</taxon>
        <taxon>Gammaproteobacteria</taxon>
        <taxon>Thiohalomonadales</taxon>
        <taxon>Thiohalophilaceae</taxon>
        <taxon>Thiohalophilus</taxon>
    </lineage>
</organism>
<reference evidence="10 11" key="1">
    <citation type="submission" date="2019-03" db="EMBL/GenBank/DDBJ databases">
        <title>Genomic Encyclopedia of Type Strains, Phase IV (KMG-IV): sequencing the most valuable type-strain genomes for metagenomic binning, comparative biology and taxonomic classification.</title>
        <authorList>
            <person name="Goeker M."/>
        </authorList>
    </citation>
    <scope>NUCLEOTIDE SEQUENCE [LARGE SCALE GENOMIC DNA]</scope>
    <source>
        <strain evidence="10 11">DSM 16326</strain>
    </source>
</reference>
<feature type="signal peptide" evidence="9">
    <location>
        <begin position="1"/>
        <end position="21"/>
    </location>
</feature>
<dbReference type="AlphaFoldDB" id="A0A4R8IHK8"/>
<comment type="caution">
    <text evidence="10">The sequence shown here is derived from an EMBL/GenBank/DDBJ whole genome shotgun (WGS) entry which is preliminary data.</text>
</comment>
<comment type="similarity">
    <text evidence="2">Belongs to the outer membrane factor (OMF) (TC 1.B.17) family.</text>
</comment>
<dbReference type="Gene3D" id="1.20.1600.10">
    <property type="entry name" value="Outer membrane efflux proteins (OEP)"/>
    <property type="match status" value="1"/>
</dbReference>
<sequence>MSARSVMGGLVLLLSLPVAQAEEQTLGFERVVEKILGHYPSLEVARLQVQRSREEIARVESQLGWEMASDGGVSHDVSVFGTPTDRADVNLSLERQLESGHRVGVSGNYTYEDSAFTVNPEFPNPSHSTQLDLNYRIPLKQGEDNPAYTESLAGAAAGVEAERAAAQALRNDIANQALDLFYAKALSEARLNSAREALNNARRLQEYIADRRELGLAEEKDSLQAEAQVRAQQTALEQLEMGLEQQQIALNRLMGEPWQRRYRSVVQVQSQLIEQRVEALVDQAEARYPPLQQNRARLEVTETVLHRSRDQRKDQLDLIFSVGSRTRSGDATTGSVNEQDMAGQIRFEYRESLNKQGLDAEVRQAQLDRTIAIQEIRRARDELTYGVASLVQEINAARRALDSSRRRLQSEQDKYREAMQRYRQGREQTDRLIQFDNELNDARLTVAELEVELARRLSALRILHGSFWATLDTGELR</sequence>
<accession>A0A4R8IHK8</accession>
<dbReference type="OrthoDB" id="5289443at2"/>
<feature type="coiled-coil region" evidence="8">
    <location>
        <begin position="362"/>
        <end position="452"/>
    </location>
</feature>
<evidence type="ECO:0000256" key="6">
    <source>
        <dbReference type="ARBA" id="ARBA00023136"/>
    </source>
</evidence>
<dbReference type="PANTHER" id="PTHR30026">
    <property type="entry name" value="OUTER MEMBRANE PROTEIN TOLC"/>
    <property type="match status" value="1"/>
</dbReference>
<dbReference type="GO" id="GO:0009279">
    <property type="term" value="C:cell outer membrane"/>
    <property type="evidence" value="ECO:0007669"/>
    <property type="project" value="UniProtKB-SubCell"/>
</dbReference>
<keyword evidence="9" id="KW-0732">Signal</keyword>
<evidence type="ECO:0000256" key="9">
    <source>
        <dbReference type="SAM" id="SignalP"/>
    </source>
</evidence>
<dbReference type="Proteomes" id="UP000294914">
    <property type="component" value="Unassembled WGS sequence"/>
</dbReference>
<keyword evidence="7" id="KW-0998">Cell outer membrane</keyword>
<dbReference type="GO" id="GO:0015562">
    <property type="term" value="F:efflux transmembrane transporter activity"/>
    <property type="evidence" value="ECO:0007669"/>
    <property type="project" value="InterPro"/>
</dbReference>
<evidence type="ECO:0000256" key="2">
    <source>
        <dbReference type="ARBA" id="ARBA00007613"/>
    </source>
</evidence>
<evidence type="ECO:0000256" key="7">
    <source>
        <dbReference type="ARBA" id="ARBA00023237"/>
    </source>
</evidence>
<dbReference type="InterPro" id="IPR003423">
    <property type="entry name" value="OMP_efflux"/>
</dbReference>
<dbReference type="EMBL" id="SOQX01000006">
    <property type="protein sequence ID" value="TDY00091.1"/>
    <property type="molecule type" value="Genomic_DNA"/>
</dbReference>
<dbReference type="SUPFAM" id="SSF56954">
    <property type="entry name" value="Outer membrane efflux proteins (OEP)"/>
    <property type="match status" value="1"/>
</dbReference>
<dbReference type="RefSeq" id="WP_134084552.1">
    <property type="nucleotide sequence ID" value="NZ_SOQX01000006.1"/>
</dbReference>
<keyword evidence="4" id="KW-1134">Transmembrane beta strand</keyword>
<keyword evidence="3" id="KW-0813">Transport</keyword>
<protein>
    <submittedName>
        <fullName evidence="10">Outer membrane efflux protein</fullName>
    </submittedName>
</protein>
<evidence type="ECO:0000256" key="4">
    <source>
        <dbReference type="ARBA" id="ARBA00022452"/>
    </source>
</evidence>
<comment type="subcellular location">
    <subcellularLocation>
        <location evidence="1">Cell outer membrane</location>
    </subcellularLocation>
</comment>
<keyword evidence="5" id="KW-0812">Transmembrane</keyword>
<name>A0A4R8IHK8_9GAMM</name>
<evidence type="ECO:0000256" key="3">
    <source>
        <dbReference type="ARBA" id="ARBA00022448"/>
    </source>
</evidence>
<gene>
    <name evidence="10" type="ORF">EDC23_2262</name>
</gene>
<dbReference type="PANTHER" id="PTHR30026:SF20">
    <property type="entry name" value="OUTER MEMBRANE PROTEIN TOLC"/>
    <property type="match status" value="1"/>
</dbReference>
<evidence type="ECO:0000256" key="1">
    <source>
        <dbReference type="ARBA" id="ARBA00004442"/>
    </source>
</evidence>
<keyword evidence="11" id="KW-1185">Reference proteome</keyword>
<keyword evidence="8" id="KW-0175">Coiled coil</keyword>
<dbReference type="GO" id="GO:1990281">
    <property type="term" value="C:efflux pump complex"/>
    <property type="evidence" value="ECO:0007669"/>
    <property type="project" value="TreeGrafter"/>
</dbReference>
<dbReference type="InterPro" id="IPR051906">
    <property type="entry name" value="TolC-like"/>
</dbReference>
<evidence type="ECO:0000313" key="11">
    <source>
        <dbReference type="Proteomes" id="UP000294914"/>
    </source>
</evidence>
<keyword evidence="6" id="KW-0472">Membrane</keyword>
<feature type="chain" id="PRO_5020330125" evidence="9">
    <location>
        <begin position="22"/>
        <end position="477"/>
    </location>
</feature>